<proteinExistence type="predicted"/>
<evidence type="ECO:0000313" key="1">
    <source>
        <dbReference type="EMBL" id="ELP53151.1"/>
    </source>
</evidence>
<dbReference type="AlphaFoldDB" id="L7E2R2"/>
<evidence type="ECO:0000313" key="2">
    <source>
        <dbReference type="Proteomes" id="UP000010932"/>
    </source>
</evidence>
<dbReference type="PATRIC" id="fig|1134457.3.peg.4808"/>
<protein>
    <submittedName>
        <fullName evidence="1">Uncharacterized protein</fullName>
    </submittedName>
</protein>
<comment type="caution">
    <text evidence="1">The sequence shown here is derived from an EMBL/GenBank/DDBJ whole genome shotgun (WGS) entry which is preliminary data.</text>
</comment>
<dbReference type="Proteomes" id="UP000010932">
    <property type="component" value="Unassembled WGS sequence"/>
</dbReference>
<accession>L7E2R2</accession>
<gene>
    <name evidence="1" type="ORF">O53_4880</name>
</gene>
<name>L7E2R2_MICAE</name>
<dbReference type="EMBL" id="ANKQ01000003">
    <property type="protein sequence ID" value="ELP53151.1"/>
    <property type="molecule type" value="Genomic_DNA"/>
</dbReference>
<sequence length="50" mass="5636">MIVAAIIKKRKKILSFFSANMVRYKVSGFRESVVDAKSCHTASVFGKTFH</sequence>
<reference evidence="1 2" key="1">
    <citation type="journal article" date="2013" name="Genome Announc.">
        <title>Whole-Genome Sequence of Microcystis aeruginosa TAIHU98, a Nontoxic Bloom-Forming Strain Isolated from Taihu Lake, China.</title>
        <authorList>
            <person name="Yang C."/>
            <person name="Zhang W."/>
            <person name="Ren M."/>
            <person name="Song L."/>
            <person name="Li T."/>
            <person name="Zhao J."/>
        </authorList>
    </citation>
    <scope>NUCLEOTIDE SEQUENCE [LARGE SCALE GENOMIC DNA]</scope>
    <source>
        <strain evidence="1 2">TAIHU98</strain>
    </source>
</reference>
<organism evidence="1 2">
    <name type="scientific">Microcystis aeruginosa TAIHU98</name>
    <dbReference type="NCBI Taxonomy" id="1134457"/>
    <lineage>
        <taxon>Bacteria</taxon>
        <taxon>Bacillati</taxon>
        <taxon>Cyanobacteriota</taxon>
        <taxon>Cyanophyceae</taxon>
        <taxon>Oscillatoriophycideae</taxon>
        <taxon>Chroococcales</taxon>
        <taxon>Microcystaceae</taxon>
        <taxon>Microcystis</taxon>
    </lineage>
</organism>